<dbReference type="AlphaFoldDB" id="A0A0D0CYQ3"/>
<sequence length="184" mass="21063">RPCGRLLVKKSKVGGERTTLPIQPFVIQDYNEFLARVLSHPGMEAAMDCGTMVNDQHQSWDIKDGTAITEIVGPDRKPFMDGLKRSDLRLAWSLLVDWFNPHGNKMARKKKLVGSITMALLNLPPSLQYRAENLYLVGIIPGPREPSLDEINHFLRPLIDFFLPAWKDGTWFMRTINHLQRRLS</sequence>
<dbReference type="InterPro" id="IPR004242">
    <property type="entry name" value="Transposase_21"/>
</dbReference>
<accession>A0A0D0CYQ3</accession>
<proteinExistence type="predicted"/>
<gene>
    <name evidence="1" type="ORF">PAXRUDRAFT_157732</name>
</gene>
<organism evidence="1 2">
    <name type="scientific">Paxillus rubicundulus Ve08.2h10</name>
    <dbReference type="NCBI Taxonomy" id="930991"/>
    <lineage>
        <taxon>Eukaryota</taxon>
        <taxon>Fungi</taxon>
        <taxon>Dikarya</taxon>
        <taxon>Basidiomycota</taxon>
        <taxon>Agaricomycotina</taxon>
        <taxon>Agaricomycetes</taxon>
        <taxon>Agaricomycetidae</taxon>
        <taxon>Boletales</taxon>
        <taxon>Paxilineae</taxon>
        <taxon>Paxillaceae</taxon>
        <taxon>Paxillus</taxon>
    </lineage>
</organism>
<dbReference type="STRING" id="930991.A0A0D0CYQ3"/>
<dbReference type="InParanoid" id="A0A0D0CYQ3"/>
<evidence type="ECO:0000313" key="2">
    <source>
        <dbReference type="Proteomes" id="UP000054538"/>
    </source>
</evidence>
<evidence type="ECO:0000313" key="1">
    <source>
        <dbReference type="EMBL" id="KIK80783.1"/>
    </source>
</evidence>
<dbReference type="OrthoDB" id="3253623at2759"/>
<keyword evidence="2" id="KW-1185">Reference proteome</keyword>
<feature type="non-terminal residue" evidence="1">
    <location>
        <position position="1"/>
    </location>
</feature>
<protein>
    <submittedName>
        <fullName evidence="1">Unplaced genomic scaffold scaffold_1112, whole genome shotgun sequence</fullName>
    </submittedName>
</protein>
<dbReference type="Proteomes" id="UP000054538">
    <property type="component" value="Unassembled WGS sequence"/>
</dbReference>
<dbReference type="EMBL" id="KN825934">
    <property type="protein sequence ID" value="KIK80783.1"/>
    <property type="molecule type" value="Genomic_DNA"/>
</dbReference>
<dbReference type="HOGENOM" id="CLU_030973_1_1_1"/>
<reference evidence="1 2" key="1">
    <citation type="submission" date="2014-04" db="EMBL/GenBank/DDBJ databases">
        <authorList>
            <consortium name="DOE Joint Genome Institute"/>
            <person name="Kuo A."/>
            <person name="Kohler A."/>
            <person name="Jargeat P."/>
            <person name="Nagy L.G."/>
            <person name="Floudas D."/>
            <person name="Copeland A."/>
            <person name="Barry K.W."/>
            <person name="Cichocki N."/>
            <person name="Veneault-Fourrey C."/>
            <person name="LaButti K."/>
            <person name="Lindquist E.A."/>
            <person name="Lipzen A."/>
            <person name="Lundell T."/>
            <person name="Morin E."/>
            <person name="Murat C."/>
            <person name="Sun H."/>
            <person name="Tunlid A."/>
            <person name="Henrissat B."/>
            <person name="Grigoriev I.V."/>
            <person name="Hibbett D.S."/>
            <person name="Martin F."/>
            <person name="Nordberg H.P."/>
            <person name="Cantor M.N."/>
            <person name="Hua S.X."/>
        </authorList>
    </citation>
    <scope>NUCLEOTIDE SEQUENCE [LARGE SCALE GENOMIC DNA]</scope>
    <source>
        <strain evidence="1 2">Ve08.2h10</strain>
    </source>
</reference>
<reference evidence="2" key="2">
    <citation type="submission" date="2015-01" db="EMBL/GenBank/DDBJ databases">
        <title>Evolutionary Origins and Diversification of the Mycorrhizal Mutualists.</title>
        <authorList>
            <consortium name="DOE Joint Genome Institute"/>
            <consortium name="Mycorrhizal Genomics Consortium"/>
            <person name="Kohler A."/>
            <person name="Kuo A."/>
            <person name="Nagy L.G."/>
            <person name="Floudas D."/>
            <person name="Copeland A."/>
            <person name="Barry K.W."/>
            <person name="Cichocki N."/>
            <person name="Veneault-Fourrey C."/>
            <person name="LaButti K."/>
            <person name="Lindquist E.A."/>
            <person name="Lipzen A."/>
            <person name="Lundell T."/>
            <person name="Morin E."/>
            <person name="Murat C."/>
            <person name="Riley R."/>
            <person name="Ohm R."/>
            <person name="Sun H."/>
            <person name="Tunlid A."/>
            <person name="Henrissat B."/>
            <person name="Grigoriev I.V."/>
            <person name="Hibbett D.S."/>
            <person name="Martin F."/>
        </authorList>
    </citation>
    <scope>NUCLEOTIDE SEQUENCE [LARGE SCALE GENOMIC DNA]</scope>
    <source>
        <strain evidence="2">Ve08.2h10</strain>
    </source>
</reference>
<dbReference type="Pfam" id="PF02992">
    <property type="entry name" value="Transposase_21"/>
    <property type="match status" value="1"/>
</dbReference>
<name>A0A0D0CYQ3_9AGAM</name>